<dbReference type="Proteomes" id="UP000015104">
    <property type="component" value="Unassembled WGS sequence"/>
</dbReference>
<dbReference type="EMBL" id="CAEY01000920">
    <property type="status" value="NOT_ANNOTATED_CDS"/>
    <property type="molecule type" value="Genomic_DNA"/>
</dbReference>
<organism evidence="10 11">
    <name type="scientific">Tetranychus urticae</name>
    <name type="common">Two-spotted spider mite</name>
    <dbReference type="NCBI Taxonomy" id="32264"/>
    <lineage>
        <taxon>Eukaryota</taxon>
        <taxon>Metazoa</taxon>
        <taxon>Ecdysozoa</taxon>
        <taxon>Arthropoda</taxon>
        <taxon>Chelicerata</taxon>
        <taxon>Arachnida</taxon>
        <taxon>Acari</taxon>
        <taxon>Acariformes</taxon>
        <taxon>Trombidiformes</taxon>
        <taxon>Prostigmata</taxon>
        <taxon>Eleutherengona</taxon>
        <taxon>Raphignathae</taxon>
        <taxon>Tetranychoidea</taxon>
        <taxon>Tetranychidae</taxon>
        <taxon>Tetranychus</taxon>
    </lineage>
</organism>
<dbReference type="InterPro" id="IPR001452">
    <property type="entry name" value="SH3_domain"/>
</dbReference>
<dbReference type="Pfam" id="PF14604">
    <property type="entry name" value="SH3_9"/>
    <property type="match status" value="1"/>
</dbReference>
<dbReference type="eggNOG" id="KOG1702">
    <property type="taxonomic scope" value="Eukaryota"/>
</dbReference>
<evidence type="ECO:0000256" key="2">
    <source>
        <dbReference type="ARBA" id="ARBA00022723"/>
    </source>
</evidence>
<dbReference type="InterPro" id="IPR001781">
    <property type="entry name" value="Znf_LIM"/>
</dbReference>
<dbReference type="CDD" id="cd11789">
    <property type="entry name" value="SH3_Nebulin_family_C"/>
    <property type="match status" value="1"/>
</dbReference>
<reference evidence="10" key="2">
    <citation type="submission" date="2015-06" db="UniProtKB">
        <authorList>
            <consortium name="EnsemblMetazoa"/>
        </authorList>
    </citation>
    <scope>IDENTIFICATION</scope>
</reference>
<dbReference type="PROSITE" id="PS50002">
    <property type="entry name" value="SH3"/>
    <property type="match status" value="1"/>
</dbReference>
<dbReference type="GO" id="GO:0046872">
    <property type="term" value="F:metal ion binding"/>
    <property type="evidence" value="ECO:0007669"/>
    <property type="project" value="UniProtKB-KW"/>
</dbReference>
<evidence type="ECO:0000259" key="8">
    <source>
        <dbReference type="PROSITE" id="PS50002"/>
    </source>
</evidence>
<dbReference type="SMART" id="SM00326">
    <property type="entry name" value="SH3"/>
    <property type="match status" value="1"/>
</dbReference>
<sequence length="278" mass="31481">MSANNICNRCEKRVYPIEELKCLDKVWHKTCFKCQGCGMTLNLKTYKGYNKLPYCNAHVPQVKYTAVADTPEARRLAENTRIQSNIKYHQDFEKLKGKVTQVADDPETLRILNSSKMISNAAYHGEFEKKKQMEEKRSLLPDATGVSLVTINQVNDTGAHKVGSIAEYDPMNDRFGSIASGYRRENQTTLYYNQPLSTPNVMGQQAINNVGYRLPSSKSFRAMYDYTAQDNDEVSFREGDLIINCQSIDQGWMTGTVQRTGMSGMLPANYVEPYSANM</sequence>
<dbReference type="STRING" id="32264.T1L1P3"/>
<evidence type="ECO:0000259" key="9">
    <source>
        <dbReference type="PROSITE" id="PS50023"/>
    </source>
</evidence>
<evidence type="ECO:0000256" key="7">
    <source>
        <dbReference type="PROSITE-ProRule" id="PRU00192"/>
    </source>
</evidence>
<dbReference type="PROSITE" id="PS00478">
    <property type="entry name" value="LIM_DOMAIN_1"/>
    <property type="match status" value="1"/>
</dbReference>
<evidence type="ECO:0008006" key="12">
    <source>
        <dbReference type="Google" id="ProtNLM"/>
    </source>
</evidence>
<keyword evidence="4 6" id="KW-0862">Zinc</keyword>
<keyword evidence="1 7" id="KW-0728">SH3 domain</keyword>
<gene>
    <name evidence="10" type="primary">107369550</name>
</gene>
<dbReference type="InterPro" id="IPR051759">
    <property type="entry name" value="LIM-SH3_domain_protein"/>
</dbReference>
<dbReference type="Gene3D" id="2.10.110.10">
    <property type="entry name" value="Cysteine Rich Protein"/>
    <property type="match status" value="1"/>
</dbReference>
<dbReference type="PANTHER" id="PTHR46218">
    <property type="entry name" value="LASP"/>
    <property type="match status" value="1"/>
</dbReference>
<reference evidence="11" key="1">
    <citation type="submission" date="2011-08" db="EMBL/GenBank/DDBJ databases">
        <authorList>
            <person name="Rombauts S."/>
        </authorList>
    </citation>
    <scope>NUCLEOTIDE SEQUENCE</scope>
    <source>
        <strain evidence="11">London</strain>
    </source>
</reference>
<dbReference type="FunFam" id="2.30.30.40:FF:000007">
    <property type="entry name" value="nebulin isoform X1"/>
    <property type="match status" value="1"/>
</dbReference>
<dbReference type="HOGENOM" id="CLU_026811_0_1_1"/>
<dbReference type="OMA" id="SYMHQAS"/>
<dbReference type="SMART" id="SM00227">
    <property type="entry name" value="NEBU"/>
    <property type="match status" value="2"/>
</dbReference>
<accession>T1L1P3</accession>
<dbReference type="GO" id="GO:0051015">
    <property type="term" value="F:actin filament binding"/>
    <property type="evidence" value="ECO:0007669"/>
    <property type="project" value="TreeGrafter"/>
</dbReference>
<proteinExistence type="predicted"/>
<dbReference type="AlphaFoldDB" id="T1L1P3"/>
<dbReference type="GO" id="GO:0005737">
    <property type="term" value="C:cytoplasm"/>
    <property type="evidence" value="ECO:0007669"/>
    <property type="project" value="UniProtKB-ARBA"/>
</dbReference>
<dbReference type="KEGG" id="tut:107369550"/>
<dbReference type="GO" id="GO:0005925">
    <property type="term" value="C:focal adhesion"/>
    <property type="evidence" value="ECO:0007669"/>
    <property type="project" value="TreeGrafter"/>
</dbReference>
<evidence type="ECO:0000313" key="10">
    <source>
        <dbReference type="EnsemblMetazoa" id="tetur32g00350.1"/>
    </source>
</evidence>
<dbReference type="Pfam" id="PF00880">
    <property type="entry name" value="Nebulin"/>
    <property type="match status" value="1"/>
</dbReference>
<keyword evidence="2 6" id="KW-0479">Metal-binding</keyword>
<protein>
    <recommendedName>
        <fullName evidence="12">SH3 domain-containing protein</fullName>
    </recommendedName>
</protein>
<feature type="domain" description="SH3" evidence="8">
    <location>
        <begin position="215"/>
        <end position="276"/>
    </location>
</feature>
<dbReference type="InterPro" id="IPR000900">
    <property type="entry name" value="Nebulin_repeat"/>
</dbReference>
<evidence type="ECO:0000256" key="4">
    <source>
        <dbReference type="ARBA" id="ARBA00022833"/>
    </source>
</evidence>
<dbReference type="EnsemblMetazoa" id="tetur32g00350.1">
    <property type="protein sequence ID" value="tetur32g00350.1"/>
    <property type="gene ID" value="tetur32g00350"/>
</dbReference>
<evidence type="ECO:0000256" key="5">
    <source>
        <dbReference type="ARBA" id="ARBA00023038"/>
    </source>
</evidence>
<keyword evidence="5 6" id="KW-0440">LIM domain</keyword>
<dbReference type="PROSITE" id="PS51216">
    <property type="entry name" value="NEBULIN"/>
    <property type="match status" value="2"/>
</dbReference>
<name>T1L1P3_TETUR</name>
<keyword evidence="11" id="KW-1185">Reference proteome</keyword>
<keyword evidence="3" id="KW-0677">Repeat</keyword>
<dbReference type="Gene3D" id="2.30.30.40">
    <property type="entry name" value="SH3 Domains"/>
    <property type="match status" value="1"/>
</dbReference>
<dbReference type="SUPFAM" id="SSF57716">
    <property type="entry name" value="Glucocorticoid receptor-like (DNA-binding domain)"/>
    <property type="match status" value="1"/>
</dbReference>
<dbReference type="InterPro" id="IPR036028">
    <property type="entry name" value="SH3-like_dom_sf"/>
</dbReference>
<evidence type="ECO:0000256" key="1">
    <source>
        <dbReference type="ARBA" id="ARBA00022443"/>
    </source>
</evidence>
<dbReference type="FunFam" id="2.10.110.10:FF:000087">
    <property type="entry name" value="LIM zinc-binding domain-containing Nebulette"/>
    <property type="match status" value="1"/>
</dbReference>
<dbReference type="Pfam" id="PF00412">
    <property type="entry name" value="LIM"/>
    <property type="match status" value="1"/>
</dbReference>
<dbReference type="PROSITE" id="PS50023">
    <property type="entry name" value="LIM_DOMAIN_2"/>
    <property type="match status" value="1"/>
</dbReference>
<dbReference type="SUPFAM" id="SSF50044">
    <property type="entry name" value="SH3-domain"/>
    <property type="match status" value="1"/>
</dbReference>
<evidence type="ECO:0000256" key="6">
    <source>
        <dbReference type="PROSITE-ProRule" id="PRU00125"/>
    </source>
</evidence>
<evidence type="ECO:0000256" key="3">
    <source>
        <dbReference type="ARBA" id="ARBA00022737"/>
    </source>
</evidence>
<dbReference type="CDD" id="cd09447">
    <property type="entry name" value="LIM_LASP"/>
    <property type="match status" value="1"/>
</dbReference>
<dbReference type="PANTHER" id="PTHR46218:SF4">
    <property type="entry name" value="LIM AND SH3 DOMAIN PROTEIN LASP"/>
    <property type="match status" value="1"/>
</dbReference>
<evidence type="ECO:0000313" key="11">
    <source>
        <dbReference type="Proteomes" id="UP000015104"/>
    </source>
</evidence>
<dbReference type="OrthoDB" id="191061at2759"/>
<dbReference type="PRINTS" id="PR00452">
    <property type="entry name" value="SH3DOMAIN"/>
</dbReference>
<dbReference type="SMART" id="SM00132">
    <property type="entry name" value="LIM"/>
    <property type="match status" value="1"/>
</dbReference>
<feature type="domain" description="LIM zinc-binding" evidence="9">
    <location>
        <begin position="5"/>
        <end position="65"/>
    </location>
</feature>